<protein>
    <submittedName>
        <fullName evidence="2">Dynein light chain roadblock</fullName>
    </submittedName>
</protein>
<sequence>MAEVEEMIKKLQSQSGVTGVVVTDQQGRTIKATMDDIEAAKYSNLLTQLCHKTKTVFKEVDQSNELNFIRVYTNKEEFMIAPQKEYTMIVIRELESKPSAL</sequence>
<evidence type="ECO:0000313" key="1">
    <source>
        <dbReference type="Proteomes" id="UP000095286"/>
    </source>
</evidence>
<evidence type="ECO:0000313" key="2">
    <source>
        <dbReference type="WBParaSite" id="RSKR_0001024500.1"/>
    </source>
</evidence>
<name>A0AC35UDB6_9BILA</name>
<dbReference type="Proteomes" id="UP000095286">
    <property type="component" value="Unplaced"/>
</dbReference>
<dbReference type="WBParaSite" id="RSKR_0001024500.1">
    <property type="protein sequence ID" value="RSKR_0001024500.1"/>
    <property type="gene ID" value="RSKR_0001024500"/>
</dbReference>
<proteinExistence type="predicted"/>
<accession>A0AC35UDB6</accession>
<reference evidence="2" key="1">
    <citation type="submission" date="2016-11" db="UniProtKB">
        <authorList>
            <consortium name="WormBaseParasite"/>
        </authorList>
    </citation>
    <scope>IDENTIFICATION</scope>
    <source>
        <strain evidence="2">KR3021</strain>
    </source>
</reference>
<organism evidence="1 2">
    <name type="scientific">Rhabditophanes sp. KR3021</name>
    <dbReference type="NCBI Taxonomy" id="114890"/>
    <lineage>
        <taxon>Eukaryota</taxon>
        <taxon>Metazoa</taxon>
        <taxon>Ecdysozoa</taxon>
        <taxon>Nematoda</taxon>
        <taxon>Chromadorea</taxon>
        <taxon>Rhabditida</taxon>
        <taxon>Tylenchina</taxon>
        <taxon>Panagrolaimomorpha</taxon>
        <taxon>Strongyloidoidea</taxon>
        <taxon>Alloionematidae</taxon>
        <taxon>Rhabditophanes</taxon>
    </lineage>
</organism>